<proteinExistence type="predicted"/>
<dbReference type="NCBIfam" id="TIGR04256">
    <property type="entry name" value="GxxExxY"/>
    <property type="match status" value="1"/>
</dbReference>
<dbReference type="EMBL" id="FNGS01000006">
    <property type="protein sequence ID" value="SDM39104.1"/>
    <property type="molecule type" value="Genomic_DNA"/>
</dbReference>
<reference evidence="1 2" key="1">
    <citation type="submission" date="2016-10" db="EMBL/GenBank/DDBJ databases">
        <authorList>
            <person name="de Groot N.N."/>
        </authorList>
    </citation>
    <scope>NUCLEOTIDE SEQUENCE [LARGE SCALE GENOMIC DNA]</scope>
    <source>
        <strain evidence="1 2">DSM 21668</strain>
    </source>
</reference>
<dbReference type="InterPro" id="IPR026350">
    <property type="entry name" value="GxxExxY"/>
</dbReference>
<evidence type="ECO:0000313" key="2">
    <source>
        <dbReference type="Proteomes" id="UP000198901"/>
    </source>
</evidence>
<evidence type="ECO:0000313" key="1">
    <source>
        <dbReference type="EMBL" id="SDM39104.1"/>
    </source>
</evidence>
<dbReference type="STRING" id="563176.SAMN04488090_3302"/>
<keyword evidence="2" id="KW-1185">Reference proteome</keyword>
<protein>
    <submittedName>
        <fullName evidence="1">GxxExxY protein</fullName>
    </submittedName>
</protein>
<sequence length="125" mass="14098">MTVNQLSFLVRGAIFTVFRELGPGLFESVYQAALAYELRSKGLLVEEQKLIGVQYRGVVLDLGFKADLVVENQLIIEIKSVESIHNVHKKQLLTYLRLSRKRVGILVNFNAAAIIDKESLIRVVN</sequence>
<dbReference type="AlphaFoldDB" id="A0A1G9SUT3"/>
<dbReference type="Proteomes" id="UP000198901">
    <property type="component" value="Unassembled WGS sequence"/>
</dbReference>
<organism evidence="1 2">
    <name type="scientific">Siphonobacter aquaeclarae</name>
    <dbReference type="NCBI Taxonomy" id="563176"/>
    <lineage>
        <taxon>Bacteria</taxon>
        <taxon>Pseudomonadati</taxon>
        <taxon>Bacteroidota</taxon>
        <taxon>Cytophagia</taxon>
        <taxon>Cytophagales</taxon>
        <taxon>Cytophagaceae</taxon>
        <taxon>Siphonobacter</taxon>
    </lineage>
</organism>
<accession>A0A1G9SUT3</accession>
<gene>
    <name evidence="1" type="ORF">SAMN04488090_3302</name>
</gene>
<name>A0A1G9SUT3_9BACT</name>
<dbReference type="RefSeq" id="WP_093204612.1">
    <property type="nucleotide sequence ID" value="NZ_FNGS01000006.1"/>
</dbReference>
<dbReference type="OrthoDB" id="1119698at2"/>
<dbReference type="Pfam" id="PF13366">
    <property type="entry name" value="PDDEXK_3"/>
    <property type="match status" value="1"/>
</dbReference>